<dbReference type="SUPFAM" id="SSF53474">
    <property type="entry name" value="alpha/beta-Hydrolases"/>
    <property type="match status" value="1"/>
</dbReference>
<keyword evidence="3" id="KW-1185">Reference proteome</keyword>
<evidence type="ECO:0000313" key="2">
    <source>
        <dbReference type="EMBL" id="CAE7697836.1"/>
    </source>
</evidence>
<organism evidence="2 3">
    <name type="scientific">Symbiodinium pilosum</name>
    <name type="common">Dinoflagellate</name>
    <dbReference type="NCBI Taxonomy" id="2952"/>
    <lineage>
        <taxon>Eukaryota</taxon>
        <taxon>Sar</taxon>
        <taxon>Alveolata</taxon>
        <taxon>Dinophyceae</taxon>
        <taxon>Suessiales</taxon>
        <taxon>Symbiodiniaceae</taxon>
        <taxon>Symbiodinium</taxon>
    </lineage>
</organism>
<dbReference type="Proteomes" id="UP000649617">
    <property type="component" value="Unassembled WGS sequence"/>
</dbReference>
<protein>
    <submittedName>
        <fullName evidence="2">Cmbl protein</fullName>
    </submittedName>
</protein>
<dbReference type="EMBL" id="CAJNIZ010044683">
    <property type="protein sequence ID" value="CAE7697836.1"/>
    <property type="molecule type" value="Genomic_DNA"/>
</dbReference>
<dbReference type="PANTHER" id="PTHR17630">
    <property type="entry name" value="DIENELACTONE HYDROLASE"/>
    <property type="match status" value="1"/>
</dbReference>
<dbReference type="InterPro" id="IPR002925">
    <property type="entry name" value="Dienelactn_hydro"/>
</dbReference>
<sequence length="199" mass="22149">PATQILANMSLPACACCPPGAEPLREMKDYKPKHSMGTIKDLPCYVATPPVPTQKGVVLFADMFGVHTGRHKQFCDMLAEKGYLAICPDFLAGKPYSMCAPTYGTNYCCMLEFICLLTTGTFDRKTRRFAWDTYMKQKVLDEILPWMRSKGVSSFAAVGFCWGTYGAMKCAAYPEFKCCACFHPSNEGFCKATKEDDLE</sequence>
<gene>
    <name evidence="2" type="primary">cmbl</name>
    <name evidence="2" type="ORF">SPIL2461_LOCUS19600</name>
</gene>
<dbReference type="GO" id="GO:0016787">
    <property type="term" value="F:hydrolase activity"/>
    <property type="evidence" value="ECO:0007669"/>
    <property type="project" value="InterPro"/>
</dbReference>
<proteinExistence type="predicted"/>
<dbReference type="OrthoDB" id="17560at2759"/>
<dbReference type="Pfam" id="PF01738">
    <property type="entry name" value="DLH"/>
    <property type="match status" value="1"/>
</dbReference>
<dbReference type="Gene3D" id="3.40.50.1820">
    <property type="entry name" value="alpha/beta hydrolase"/>
    <property type="match status" value="1"/>
</dbReference>
<dbReference type="AlphaFoldDB" id="A0A812WQY9"/>
<comment type="caution">
    <text evidence="2">The sequence shown here is derived from an EMBL/GenBank/DDBJ whole genome shotgun (WGS) entry which is preliminary data.</text>
</comment>
<feature type="non-terminal residue" evidence="2">
    <location>
        <position position="199"/>
    </location>
</feature>
<name>A0A812WQY9_SYMPI</name>
<reference evidence="2" key="1">
    <citation type="submission" date="2021-02" db="EMBL/GenBank/DDBJ databases">
        <authorList>
            <person name="Dougan E. K."/>
            <person name="Rhodes N."/>
            <person name="Thang M."/>
            <person name="Chan C."/>
        </authorList>
    </citation>
    <scope>NUCLEOTIDE SEQUENCE</scope>
</reference>
<accession>A0A812WQY9</accession>
<feature type="non-terminal residue" evidence="2">
    <location>
        <position position="1"/>
    </location>
</feature>
<feature type="domain" description="Dienelactone hydrolase" evidence="1">
    <location>
        <begin position="44"/>
        <end position="185"/>
    </location>
</feature>
<dbReference type="InterPro" id="IPR029058">
    <property type="entry name" value="AB_hydrolase_fold"/>
</dbReference>
<evidence type="ECO:0000259" key="1">
    <source>
        <dbReference type="Pfam" id="PF01738"/>
    </source>
</evidence>
<dbReference type="PANTHER" id="PTHR17630:SF44">
    <property type="entry name" value="PROTEIN AIM2"/>
    <property type="match status" value="1"/>
</dbReference>
<evidence type="ECO:0000313" key="3">
    <source>
        <dbReference type="Proteomes" id="UP000649617"/>
    </source>
</evidence>